<dbReference type="EMBL" id="LR006100">
    <property type="protein sequence ID" value="SVE75719.1"/>
    <property type="molecule type" value="mRNA"/>
</dbReference>
<dbReference type="InterPro" id="IPR036638">
    <property type="entry name" value="HLH_DNA-bd_sf"/>
</dbReference>
<evidence type="ECO:0000256" key="4">
    <source>
        <dbReference type="ARBA" id="ARBA00023125"/>
    </source>
</evidence>
<dbReference type="SMART" id="SM00353">
    <property type="entry name" value="HLH"/>
    <property type="match status" value="1"/>
</dbReference>
<organism evidence="11">
    <name type="scientific">Daphnia hispanica</name>
    <dbReference type="NCBI Taxonomy" id="575233"/>
    <lineage>
        <taxon>Eukaryota</taxon>
        <taxon>Metazoa</taxon>
        <taxon>Ecdysozoa</taxon>
        <taxon>Arthropoda</taxon>
        <taxon>Crustacea</taxon>
        <taxon>Branchiopoda</taxon>
        <taxon>Diplostraca</taxon>
        <taxon>Cladocera</taxon>
        <taxon>Anomopoda</taxon>
        <taxon>Daphniidae</taxon>
        <taxon>Daphnia</taxon>
    </lineage>
</organism>
<feature type="compositionally biased region" description="Basic and acidic residues" evidence="9">
    <location>
        <begin position="84"/>
        <end position="108"/>
    </location>
</feature>
<name>A0A4Y7M7D8_9CRUS</name>
<keyword evidence="6" id="KW-0539">Nucleus</keyword>
<reference evidence="11" key="1">
    <citation type="submission" date="2018-08" db="EMBL/GenBank/DDBJ databases">
        <authorList>
            <person name="Cornetti L."/>
        </authorList>
    </citation>
    <scope>NUCLEOTIDE SEQUENCE</scope>
    <source>
        <strain evidence="11">PT-GA-1</strain>
    </source>
</reference>
<dbReference type="GO" id="GO:0030154">
    <property type="term" value="P:cell differentiation"/>
    <property type="evidence" value="ECO:0007669"/>
    <property type="project" value="UniProtKB-KW"/>
</dbReference>
<dbReference type="SUPFAM" id="SSF47459">
    <property type="entry name" value="HLH, helix-loop-helix DNA-binding domain"/>
    <property type="match status" value="1"/>
</dbReference>
<comment type="function">
    <text evidence="7">Involved in the establishment and dorsoventral patterning of germ layers in the embryo.</text>
</comment>
<evidence type="ECO:0000256" key="8">
    <source>
        <dbReference type="ARBA" id="ARBA00072365"/>
    </source>
</evidence>
<evidence type="ECO:0000256" key="7">
    <source>
        <dbReference type="ARBA" id="ARBA00059086"/>
    </source>
</evidence>
<feature type="compositionally biased region" description="Basic residues" evidence="9">
    <location>
        <begin position="51"/>
        <end position="61"/>
    </location>
</feature>
<keyword evidence="4" id="KW-0238">DNA-binding</keyword>
<evidence type="ECO:0000256" key="3">
    <source>
        <dbReference type="ARBA" id="ARBA00023015"/>
    </source>
</evidence>
<dbReference type="PROSITE" id="PS50888">
    <property type="entry name" value="BHLH"/>
    <property type="match status" value="1"/>
</dbReference>
<evidence type="ECO:0000256" key="6">
    <source>
        <dbReference type="ARBA" id="ARBA00023242"/>
    </source>
</evidence>
<sequence length="289" mass="32592">MDTLSSFIKEEHLLHQQQHSDMLFDPLLFNTGHDQYNESHMHENSMSPANNHHHNHHHNHHQLNNGSSRKRRSENSLDSDSGDGSDHSGDSIQHHNNSHHREGRDDSNGNKQRRLHQRLQQRSVDNRMDNGSISSSGGSNASPTLLNHLQHQDVQSQRVLANVRERQRTQSLNEAFSALRKIIPTLPSDKLSKIQTLKLAARYIDFLYQVLRTDDEGMSESNLPTVSPPDTYNCAAISPDHHQMNNSSRNQGANAGGNSSFLANECLSYAFSVWRMEGAWNSSQADVSS</sequence>
<evidence type="ECO:0000256" key="5">
    <source>
        <dbReference type="ARBA" id="ARBA00023163"/>
    </source>
</evidence>
<proteinExistence type="evidence at transcript level"/>
<dbReference type="Gene3D" id="4.10.280.10">
    <property type="entry name" value="Helix-loop-helix DNA-binding domain"/>
    <property type="match status" value="1"/>
</dbReference>
<keyword evidence="3" id="KW-0805">Transcription regulation</keyword>
<feature type="region of interest" description="Disordered" evidence="9">
    <location>
        <begin position="34"/>
        <end position="145"/>
    </location>
</feature>
<gene>
    <name evidence="11" type="primary">EOG090X0511</name>
</gene>
<dbReference type="PANTHER" id="PTHR23349">
    <property type="entry name" value="BASIC HELIX-LOOP-HELIX TRANSCRIPTION FACTOR, TWIST"/>
    <property type="match status" value="1"/>
</dbReference>
<protein>
    <recommendedName>
        <fullName evidence="8">Protein twist</fullName>
    </recommendedName>
</protein>
<evidence type="ECO:0000256" key="2">
    <source>
        <dbReference type="ARBA" id="ARBA00022782"/>
    </source>
</evidence>
<evidence type="ECO:0000256" key="1">
    <source>
        <dbReference type="ARBA" id="ARBA00022473"/>
    </source>
</evidence>
<dbReference type="GO" id="GO:0000977">
    <property type="term" value="F:RNA polymerase II transcription regulatory region sequence-specific DNA binding"/>
    <property type="evidence" value="ECO:0007669"/>
    <property type="project" value="TreeGrafter"/>
</dbReference>
<keyword evidence="2" id="KW-0221">Differentiation</keyword>
<dbReference type="AlphaFoldDB" id="A0A4Y7M7D8"/>
<dbReference type="InterPro" id="IPR011598">
    <property type="entry name" value="bHLH_dom"/>
</dbReference>
<evidence type="ECO:0000256" key="9">
    <source>
        <dbReference type="SAM" id="MobiDB-lite"/>
    </source>
</evidence>
<evidence type="ECO:0000259" key="10">
    <source>
        <dbReference type="PROSITE" id="PS50888"/>
    </source>
</evidence>
<dbReference type="PANTHER" id="PTHR23349:SF50">
    <property type="entry name" value="PROTEIN TWIST"/>
    <property type="match status" value="1"/>
</dbReference>
<dbReference type="InterPro" id="IPR050283">
    <property type="entry name" value="E-box_TF_Regulators"/>
</dbReference>
<evidence type="ECO:0000313" key="11">
    <source>
        <dbReference type="EMBL" id="SVE75719.1"/>
    </source>
</evidence>
<dbReference type="FunFam" id="4.10.280.10:FF:000030">
    <property type="entry name" value="Twist transcription factor"/>
    <property type="match status" value="1"/>
</dbReference>
<dbReference type="GO" id="GO:0046983">
    <property type="term" value="F:protein dimerization activity"/>
    <property type="evidence" value="ECO:0007669"/>
    <property type="project" value="InterPro"/>
</dbReference>
<feature type="domain" description="BHLH" evidence="10">
    <location>
        <begin position="156"/>
        <end position="207"/>
    </location>
</feature>
<keyword evidence="1" id="KW-0217">Developmental protein</keyword>
<dbReference type="GO" id="GO:0000981">
    <property type="term" value="F:DNA-binding transcription factor activity, RNA polymerase II-specific"/>
    <property type="evidence" value="ECO:0007669"/>
    <property type="project" value="TreeGrafter"/>
</dbReference>
<dbReference type="InterPro" id="IPR015789">
    <property type="entry name" value="Twist-rel_bHLH"/>
</dbReference>
<keyword evidence="5" id="KW-0804">Transcription</keyword>
<dbReference type="CDD" id="cd11464">
    <property type="entry name" value="bHLH_TS_TWIST"/>
    <property type="match status" value="1"/>
</dbReference>
<dbReference type="Pfam" id="PF00010">
    <property type="entry name" value="HLH"/>
    <property type="match status" value="1"/>
</dbReference>
<accession>A0A4Y7M7D8</accession>